<feature type="chain" id="PRO_5002948893" description="Secreted protein" evidence="1">
    <location>
        <begin position="22"/>
        <end position="106"/>
    </location>
</feature>
<name>C5BM62_TERTT</name>
<dbReference type="RefSeq" id="WP_015818893.1">
    <property type="nucleotide sequence ID" value="NC_012997.1"/>
</dbReference>
<keyword evidence="3" id="KW-1185">Reference proteome</keyword>
<reference evidence="2 3" key="1">
    <citation type="journal article" date="2009" name="PLoS ONE">
        <title>The complete genome of Teredinibacter turnerae T7901: an intracellular endosymbiont of marine wood-boring bivalves (shipworms).</title>
        <authorList>
            <person name="Yang J.C."/>
            <person name="Madupu R."/>
            <person name="Durkin A.S."/>
            <person name="Ekborg N.A."/>
            <person name="Pedamallu C.S."/>
            <person name="Hostetler J.B."/>
            <person name="Radune D."/>
            <person name="Toms B.S."/>
            <person name="Henrissat B."/>
            <person name="Coutinho P.M."/>
            <person name="Schwarz S."/>
            <person name="Field L."/>
            <person name="Trindade-Silva A.E."/>
            <person name="Soares C.A.G."/>
            <person name="Elshahawi S."/>
            <person name="Hanora A."/>
            <person name="Schmidt E.W."/>
            <person name="Haygood M.G."/>
            <person name="Posfai J."/>
            <person name="Benner J."/>
            <person name="Madinger C."/>
            <person name="Nove J."/>
            <person name="Anton B."/>
            <person name="Chaudhary K."/>
            <person name="Foster J."/>
            <person name="Holman A."/>
            <person name="Kumar S."/>
            <person name="Lessard P.A."/>
            <person name="Luyten Y.A."/>
            <person name="Slatko B."/>
            <person name="Wood N."/>
            <person name="Wu B."/>
            <person name="Teplitski M."/>
            <person name="Mougous J.D."/>
            <person name="Ward N."/>
            <person name="Eisen J.A."/>
            <person name="Badger J.H."/>
            <person name="Distel D.L."/>
        </authorList>
    </citation>
    <scope>NUCLEOTIDE SEQUENCE [LARGE SCALE GENOMIC DNA]</scope>
    <source>
        <strain evidence="3">ATCC 39867 / T7901</strain>
    </source>
</reference>
<dbReference type="KEGG" id="ttu:TERTU_0318"/>
<dbReference type="EMBL" id="CP001614">
    <property type="protein sequence ID" value="ACR12781.1"/>
    <property type="molecule type" value="Genomic_DNA"/>
</dbReference>
<dbReference type="OrthoDB" id="5704582at2"/>
<evidence type="ECO:0008006" key="4">
    <source>
        <dbReference type="Google" id="ProtNLM"/>
    </source>
</evidence>
<dbReference type="HOGENOM" id="CLU_2221951_0_0_6"/>
<evidence type="ECO:0000313" key="2">
    <source>
        <dbReference type="EMBL" id="ACR12781.1"/>
    </source>
</evidence>
<feature type="signal peptide" evidence="1">
    <location>
        <begin position="1"/>
        <end position="21"/>
    </location>
</feature>
<protein>
    <recommendedName>
        <fullName evidence="4">Secreted protein</fullName>
    </recommendedName>
</protein>
<gene>
    <name evidence="2" type="ordered locus">TERTU_0318</name>
</gene>
<proteinExistence type="predicted"/>
<evidence type="ECO:0000313" key="3">
    <source>
        <dbReference type="Proteomes" id="UP000009080"/>
    </source>
</evidence>
<evidence type="ECO:0000256" key="1">
    <source>
        <dbReference type="SAM" id="SignalP"/>
    </source>
</evidence>
<dbReference type="eggNOG" id="ENOG5031TVJ">
    <property type="taxonomic scope" value="Bacteria"/>
</dbReference>
<sequence length="106" mass="11902">MRNKIIATIALTLGLVGTASAAKIFEYNDPTYGNYPASCTLTPLYGGGSGYTLWNVYSLSCPGHPQLQITREFTQQQYYTNCVVKVNNSNYYTSFNNCDNWRVYSN</sequence>
<dbReference type="AlphaFoldDB" id="C5BM62"/>
<keyword evidence="1" id="KW-0732">Signal</keyword>
<dbReference type="Proteomes" id="UP000009080">
    <property type="component" value="Chromosome"/>
</dbReference>
<organism evidence="2 3">
    <name type="scientific">Teredinibacter turnerae (strain ATCC 39867 / T7901)</name>
    <dbReference type="NCBI Taxonomy" id="377629"/>
    <lineage>
        <taxon>Bacteria</taxon>
        <taxon>Pseudomonadati</taxon>
        <taxon>Pseudomonadota</taxon>
        <taxon>Gammaproteobacteria</taxon>
        <taxon>Cellvibrionales</taxon>
        <taxon>Cellvibrionaceae</taxon>
        <taxon>Teredinibacter</taxon>
    </lineage>
</organism>
<accession>C5BM62</accession>